<keyword evidence="3 5" id="KW-1133">Transmembrane helix</keyword>
<dbReference type="NCBIfam" id="NF038012">
    <property type="entry name" value="DMT_1"/>
    <property type="match status" value="1"/>
</dbReference>
<comment type="caution">
    <text evidence="6">The sequence shown here is derived from an EMBL/GenBank/DDBJ whole genome shotgun (WGS) entry which is preliminary data.</text>
</comment>
<evidence type="ECO:0000256" key="3">
    <source>
        <dbReference type="ARBA" id="ARBA00022989"/>
    </source>
</evidence>
<name>A0ABT7C3E2_9MICO</name>
<evidence type="ECO:0000313" key="7">
    <source>
        <dbReference type="Proteomes" id="UP001170379"/>
    </source>
</evidence>
<reference evidence="6" key="1">
    <citation type="submission" date="2018-03" db="EMBL/GenBank/DDBJ databases">
        <authorList>
            <person name="Nunes O.C."/>
            <person name="Lopes A.R."/>
            <person name="Froufe H."/>
            <person name="Munoz-Merida A."/>
            <person name="Barroso C."/>
            <person name="Egas C."/>
        </authorList>
    </citation>
    <scope>NUCLEOTIDE SEQUENCE</scope>
    <source>
        <strain evidence="6">ON4</strain>
    </source>
</reference>
<dbReference type="EMBL" id="PXVD01000001">
    <property type="protein sequence ID" value="MDJ1369789.1"/>
    <property type="molecule type" value="Genomic_DNA"/>
</dbReference>
<evidence type="ECO:0000313" key="6">
    <source>
        <dbReference type="EMBL" id="MDJ1369789.1"/>
    </source>
</evidence>
<dbReference type="InterPro" id="IPR008521">
    <property type="entry name" value="Mg_trans_NIPA"/>
</dbReference>
<organism evidence="6 7">
    <name type="scientific">Gulosibacter molinativorax</name>
    <dbReference type="NCBI Taxonomy" id="256821"/>
    <lineage>
        <taxon>Bacteria</taxon>
        <taxon>Bacillati</taxon>
        <taxon>Actinomycetota</taxon>
        <taxon>Actinomycetes</taxon>
        <taxon>Micrococcales</taxon>
        <taxon>Microbacteriaceae</taxon>
        <taxon>Gulosibacter</taxon>
    </lineage>
</organism>
<comment type="subcellular location">
    <subcellularLocation>
        <location evidence="1">Membrane</location>
        <topology evidence="1">Multi-pass membrane protein</topology>
    </subcellularLocation>
</comment>
<feature type="transmembrane region" description="Helical" evidence="5">
    <location>
        <begin position="95"/>
        <end position="112"/>
    </location>
</feature>
<evidence type="ECO:0000256" key="2">
    <source>
        <dbReference type="ARBA" id="ARBA00022692"/>
    </source>
</evidence>
<dbReference type="Pfam" id="PF05653">
    <property type="entry name" value="Mg_trans_NIPA"/>
    <property type="match status" value="1"/>
</dbReference>
<dbReference type="Proteomes" id="UP001170379">
    <property type="component" value="Unassembled WGS sequence"/>
</dbReference>
<protein>
    <submittedName>
        <fullName evidence="6">Multidrug DMT transporter permease</fullName>
    </submittedName>
</protein>
<keyword evidence="4 5" id="KW-0472">Membrane</keyword>
<sequence length="324" mass="34373">MNTLEAQLTVGLTPYQMIGIPIAILGAVLMSVSAMLQHRGVSKVDAGIGSDSSGGLGMRQFWRLLRRPSWVFGTLLIGIAIVCQLGALMFAPLVVVQPIGVVSLIVTTLITARQTRHRLSKRKIIAVLMSVLGIAGFVLVAATVVTDARVTERQVITVLVIAVIAVALTGIAFVILRHRRGRNLFYIIAGGVLYGFVATFAKVILARLQTDGIDTYTVLCAAGLLLTLLVGGYFVQTAYATGTTEMVIAGLTVVDPIVAVTIGIVVLGEVAGATAITYLLFILFGALAVCGVFLLESSQTDEEIRAARRHALGVSTNQIETREQ</sequence>
<dbReference type="InterPro" id="IPR037185">
    <property type="entry name" value="EmrE-like"/>
</dbReference>
<gene>
    <name evidence="6" type="ORF">C7K25_00110</name>
</gene>
<feature type="transmembrane region" description="Helical" evidence="5">
    <location>
        <begin position="124"/>
        <end position="144"/>
    </location>
</feature>
<evidence type="ECO:0000256" key="1">
    <source>
        <dbReference type="ARBA" id="ARBA00004141"/>
    </source>
</evidence>
<feature type="transmembrane region" description="Helical" evidence="5">
    <location>
        <begin position="216"/>
        <end position="235"/>
    </location>
</feature>
<reference evidence="6" key="2">
    <citation type="journal article" date="2022" name="Sci. Rep.">
        <title>In silico prediction of the enzymes involved in the degradation of the herbicide molinate by Gulosibacter molinativorax ON4T.</title>
        <authorList>
            <person name="Lopes A.R."/>
            <person name="Bunin E."/>
            <person name="Viana A.T."/>
            <person name="Froufe H."/>
            <person name="Munoz-Merida A."/>
            <person name="Pinho D."/>
            <person name="Figueiredo J."/>
            <person name="Barroso C."/>
            <person name="Vaz-Moreira I."/>
            <person name="Bellanger X."/>
            <person name="Egas C."/>
            <person name="Nunes O.C."/>
        </authorList>
    </citation>
    <scope>NUCLEOTIDE SEQUENCE</scope>
    <source>
        <strain evidence="6">ON4</strain>
    </source>
</reference>
<feature type="transmembrane region" description="Helical" evidence="5">
    <location>
        <begin position="273"/>
        <end position="295"/>
    </location>
</feature>
<feature type="transmembrane region" description="Helical" evidence="5">
    <location>
        <begin position="69"/>
        <end position="89"/>
    </location>
</feature>
<feature type="transmembrane region" description="Helical" evidence="5">
    <location>
        <begin position="156"/>
        <end position="176"/>
    </location>
</feature>
<feature type="transmembrane region" description="Helical" evidence="5">
    <location>
        <begin position="15"/>
        <end position="36"/>
    </location>
</feature>
<evidence type="ECO:0000256" key="5">
    <source>
        <dbReference type="SAM" id="Phobius"/>
    </source>
</evidence>
<dbReference type="PANTHER" id="PTHR40761">
    <property type="entry name" value="CONSERVED INTEGRAL MEMBRANE ALANINE VALINE AND LEUCINE RICH PROTEIN-RELATED"/>
    <property type="match status" value="1"/>
</dbReference>
<proteinExistence type="predicted"/>
<feature type="transmembrane region" description="Helical" evidence="5">
    <location>
        <begin position="183"/>
        <end position="204"/>
    </location>
</feature>
<evidence type="ECO:0000256" key="4">
    <source>
        <dbReference type="ARBA" id="ARBA00023136"/>
    </source>
</evidence>
<dbReference type="PANTHER" id="PTHR40761:SF1">
    <property type="entry name" value="CONSERVED INTEGRAL MEMBRANE ALANINE VALINE AND LEUCINE RICH PROTEIN-RELATED"/>
    <property type="match status" value="1"/>
</dbReference>
<feature type="transmembrane region" description="Helical" evidence="5">
    <location>
        <begin position="247"/>
        <end position="267"/>
    </location>
</feature>
<keyword evidence="2 5" id="KW-0812">Transmembrane</keyword>
<accession>A0ABT7C3E2</accession>
<dbReference type="SUPFAM" id="SSF103481">
    <property type="entry name" value="Multidrug resistance efflux transporter EmrE"/>
    <property type="match status" value="1"/>
</dbReference>
<keyword evidence="7" id="KW-1185">Reference proteome</keyword>